<accession>A0A0E9SY65</accession>
<dbReference type="EMBL" id="GBXM01062360">
    <property type="protein sequence ID" value="JAH46217.1"/>
    <property type="molecule type" value="Transcribed_RNA"/>
</dbReference>
<protein>
    <submittedName>
        <fullName evidence="1">Uncharacterized protein</fullName>
    </submittedName>
</protein>
<reference evidence="1" key="2">
    <citation type="journal article" date="2015" name="Fish Shellfish Immunol.">
        <title>Early steps in the European eel (Anguilla anguilla)-Vibrio vulnificus interaction in the gills: Role of the RtxA13 toxin.</title>
        <authorList>
            <person name="Callol A."/>
            <person name="Pajuelo D."/>
            <person name="Ebbesson L."/>
            <person name="Teles M."/>
            <person name="MacKenzie S."/>
            <person name="Amaro C."/>
        </authorList>
    </citation>
    <scope>NUCLEOTIDE SEQUENCE</scope>
</reference>
<proteinExistence type="predicted"/>
<dbReference type="AlphaFoldDB" id="A0A0E9SY65"/>
<organism evidence="1">
    <name type="scientific">Anguilla anguilla</name>
    <name type="common">European freshwater eel</name>
    <name type="synonym">Muraena anguilla</name>
    <dbReference type="NCBI Taxonomy" id="7936"/>
    <lineage>
        <taxon>Eukaryota</taxon>
        <taxon>Metazoa</taxon>
        <taxon>Chordata</taxon>
        <taxon>Craniata</taxon>
        <taxon>Vertebrata</taxon>
        <taxon>Euteleostomi</taxon>
        <taxon>Actinopterygii</taxon>
        <taxon>Neopterygii</taxon>
        <taxon>Teleostei</taxon>
        <taxon>Anguilliformes</taxon>
        <taxon>Anguillidae</taxon>
        <taxon>Anguilla</taxon>
    </lineage>
</organism>
<evidence type="ECO:0000313" key="1">
    <source>
        <dbReference type="EMBL" id="JAH46217.1"/>
    </source>
</evidence>
<reference evidence="1" key="1">
    <citation type="submission" date="2014-11" db="EMBL/GenBank/DDBJ databases">
        <authorList>
            <person name="Amaro Gonzalez C."/>
        </authorList>
    </citation>
    <scope>NUCLEOTIDE SEQUENCE</scope>
</reference>
<name>A0A0E9SY65_ANGAN</name>
<sequence>MSGSGLINETRFTNNEQFSRLIKTRRALGRLDESITANH</sequence>